<keyword evidence="6" id="KW-1185">Reference proteome</keyword>
<feature type="compositionally biased region" description="Low complexity" evidence="3">
    <location>
        <begin position="1449"/>
        <end position="1485"/>
    </location>
</feature>
<proteinExistence type="predicted"/>
<sequence length="1620" mass="180165">MFSDGAQAQLSEPITRWESADGADQSVLAQRLRFPYASNVVAPNRFMKSAMSEQLATFEQNDMQSSGIPTRELTHLYEKFADGGFGIVVTGAIMVNQVIRPLQKCDGSFDKKDLEAPGNVIIDQSLESEDRRVLFEDWTKTAKKNGSVFLAQLYHPGNRAANLPNKVKFDASTIGGKRINALIDEYVYAATFAQQCGFDGVEISCAYHSALEQFIDANTNKRSDDYGESLQNRTRLLFQIIHAIRLKVQRPSSFVIGVKLSSGSFEKDYKEEEFEQFIRNVEKTGFDYIAISGGHFYLLKGMHGLDSKSEKHEKFYQTLLPIIKRNLTRTKLYMNGGFVTLADMCEAITDRWAAGVSLGRPVAAEPGLPKKLLDGEVKGAVKSLIDPLDSATSQDIAGTQLWQHAWQLPVMDASNPEHLEQFKKDLAAHEEKKAAAEIEHTLPIVGYPKTVLCAEHKDEHQASPVAVSEAGASVSEHPKGEDEIILLDSDAKEPRHEEDNVMTEEYTHHVVKKQLDNADAPSTLHENTVEDILHTVVKRSKDDEYESFEITEETIEKVTRTDQVYAEPPKDGGHYEGSPQDEHIEITEVSTSKEHPEGVESEIVEKRVVHDDAAPPRPEQPSSEETDGLQEIVDNVAAKVEELAEDVTERVEEIKEPIEEVARKVVRDVVGESVAEPETVTEIHAAIHESAPVDESASAYESAPAHEAALAHEVSTTHEEAVAHEHDKIIEGSPADEIVAEPEITKDLASDRVEPVEEAEHISKEQQSLDDNVTPVSYLVFLNNDRDVVHGEEQPTEDVLSLEEEIQVVKVGGLAEAAPVKARPEHDEGAAKPMAESEAVKAESLRDETADNEQIQKVVLEKEHHEIGSQEEHPKEEVTEEKEHHEIVSQEERPKEEVSVEKEQDELVPQEEHPKEEVSEQKEHHELLSQEEHHEEKISEDKEHHELVSQEEHPKEGVTEEEQVKTEDSTGEHPDKMSVEEFIKKELSSEEQHPETTILSEQEHLKEEMPMEKHPKEASEEECLKEKVLDDEHPQGVSEEEFTKKEVTHDEQTPAAEVSEHEHLKDKEHIEEIHLQEEHSEKQPEESEEVCVESEAHLEGKGREKETSNEIISGLNAYDEPLISGIVVEGTGHELRPEPEGAVTEEVEYVEAHPAESTLIEEEDKMAKVDHEPISEQDQQHSTGEMIVETVAAPIGSVIEEHVEKITKIVDQSPVGHDAEVESDDKSHEAKIISDGKLTAMEEMKKSDEDGSKVSDKISDFVGGLKEHVEDAVDHIEETASKITTDLNEAVFGESTEQHEPLVGQQSEVDGSPKRHGSLFGSSAESDKPTVVEEATEEHIEDKPEASERESEFDKVVDIAGSPAISHDQIDVAEMRHDEVSKDDDTDHITSSTTTTAVTSSSGHDQTDDKPQEHEPVVVAAAPEKKSHSGFSFITSALPDSVQSLFSSKKTTTTVTTTEMTDGDKTITATKTSTQQSSDPSKSSTFGDDFVSDTADAYHRAFDRIEHDLRSFELSDSKQPSHSSFVETISSKQTIGGLSPEHSDYDSAHQSVTALRSDILPPSTLDGKSSDAAADDLLQKEFHHEKRVIIESHDGKTHGHVFENSSDQKSAHEMDFEFIH</sequence>
<reference evidence="5 6" key="2">
    <citation type="submission" date="2018-11" db="EMBL/GenBank/DDBJ databases">
        <authorList>
            <consortium name="Pathogen Informatics"/>
        </authorList>
    </citation>
    <scope>NUCLEOTIDE SEQUENCE [LARGE SCALE GENOMIC DNA]</scope>
</reference>
<feature type="compositionally biased region" description="Basic and acidic residues" evidence="3">
    <location>
        <begin position="1041"/>
        <end position="1085"/>
    </location>
</feature>
<dbReference type="GO" id="GO:0016491">
    <property type="term" value="F:oxidoreductase activity"/>
    <property type="evidence" value="ECO:0007669"/>
    <property type="project" value="UniProtKB-KW"/>
</dbReference>
<evidence type="ECO:0000256" key="1">
    <source>
        <dbReference type="ARBA" id="ARBA00022630"/>
    </source>
</evidence>
<name>A0A158PNX7_ANISI</name>
<dbReference type="SUPFAM" id="SSF51395">
    <property type="entry name" value="FMN-linked oxidoreductases"/>
    <property type="match status" value="1"/>
</dbReference>
<dbReference type="PANTHER" id="PTHR43656:SF5">
    <property type="entry name" value="NADH:FLAVIN OXIDOREDUCTASE_NADH OXIDASE N-TERMINAL DOMAIN-CONTAINING PROTEIN"/>
    <property type="match status" value="1"/>
</dbReference>
<feature type="region of interest" description="Disordered" evidence="3">
    <location>
        <begin position="559"/>
        <end position="629"/>
    </location>
</feature>
<evidence type="ECO:0000259" key="4">
    <source>
        <dbReference type="Pfam" id="PF00724"/>
    </source>
</evidence>
<dbReference type="EMBL" id="UYRR01031211">
    <property type="protein sequence ID" value="VDK47671.1"/>
    <property type="molecule type" value="Genomic_DNA"/>
</dbReference>
<evidence type="ECO:0000313" key="5">
    <source>
        <dbReference type="EMBL" id="VDK47671.1"/>
    </source>
</evidence>
<dbReference type="InterPro" id="IPR051799">
    <property type="entry name" value="NADH_flavin_oxidoreductase"/>
</dbReference>
<feature type="region of interest" description="Disordered" evidence="3">
    <location>
        <begin position="1445"/>
        <end position="1488"/>
    </location>
</feature>
<feature type="compositionally biased region" description="Basic and acidic residues" evidence="3">
    <location>
        <begin position="1001"/>
        <end position="1034"/>
    </location>
</feature>
<feature type="compositionally biased region" description="Basic and acidic residues" evidence="3">
    <location>
        <begin position="1217"/>
        <end position="1239"/>
    </location>
</feature>
<feature type="compositionally biased region" description="Basic and acidic residues" evidence="3">
    <location>
        <begin position="859"/>
        <end position="902"/>
    </location>
</feature>
<feature type="compositionally biased region" description="Basic and acidic residues" evidence="3">
    <location>
        <begin position="910"/>
        <end position="994"/>
    </location>
</feature>
<feature type="compositionally biased region" description="Basic and acidic residues" evidence="3">
    <location>
        <begin position="1609"/>
        <end position="1620"/>
    </location>
</feature>
<keyword evidence="2" id="KW-0560">Oxidoreductase</keyword>
<dbReference type="Pfam" id="PF00724">
    <property type="entry name" value="Oxidored_FMN"/>
    <property type="match status" value="1"/>
</dbReference>
<gene>
    <name evidence="5" type="ORF">ASIM_LOCUS12571</name>
</gene>
<feature type="compositionally biased region" description="Basic and acidic residues" evidence="3">
    <location>
        <begin position="1094"/>
        <end position="1108"/>
    </location>
</feature>
<protein>
    <submittedName>
        <fullName evidence="7">Oxidored_FMN domain-containing protein</fullName>
    </submittedName>
</protein>
<feature type="compositionally biased region" description="Basic and acidic residues" evidence="3">
    <location>
        <begin position="1325"/>
        <end position="1357"/>
    </location>
</feature>
<feature type="domain" description="NADH:flavin oxidoreductase/NADH oxidase N-terminal" evidence="4">
    <location>
        <begin position="68"/>
        <end position="373"/>
    </location>
</feature>
<feature type="region of interest" description="Disordered" evidence="3">
    <location>
        <begin position="818"/>
        <end position="1108"/>
    </location>
</feature>
<dbReference type="PANTHER" id="PTHR43656">
    <property type="entry name" value="BINDING OXIDOREDUCTASE, PUTATIVE (AFU_ORTHOLOGUE AFUA_2G08260)-RELATED"/>
    <property type="match status" value="1"/>
</dbReference>
<dbReference type="GO" id="GO:0010181">
    <property type="term" value="F:FMN binding"/>
    <property type="evidence" value="ECO:0007669"/>
    <property type="project" value="InterPro"/>
</dbReference>
<feature type="compositionally biased region" description="Basic and acidic residues" evidence="3">
    <location>
        <begin position="568"/>
        <end position="614"/>
    </location>
</feature>
<evidence type="ECO:0000313" key="7">
    <source>
        <dbReference type="WBParaSite" id="ASIM_0001310501-mRNA-1"/>
    </source>
</evidence>
<dbReference type="Proteomes" id="UP000267096">
    <property type="component" value="Unassembled WGS sequence"/>
</dbReference>
<feature type="compositionally biased region" description="Basic and acidic residues" evidence="3">
    <location>
        <begin position="1368"/>
        <end position="1388"/>
    </location>
</feature>
<feature type="region of interest" description="Disordered" evidence="3">
    <location>
        <begin position="1209"/>
        <end position="1239"/>
    </location>
</feature>
<evidence type="ECO:0000256" key="3">
    <source>
        <dbReference type="SAM" id="MobiDB-lite"/>
    </source>
</evidence>
<keyword evidence="1" id="KW-0285">Flavoprotein</keyword>
<reference evidence="7" key="1">
    <citation type="submission" date="2016-04" db="UniProtKB">
        <authorList>
            <consortium name="WormBaseParasite"/>
        </authorList>
    </citation>
    <scope>IDENTIFICATION</scope>
</reference>
<dbReference type="WBParaSite" id="ASIM_0001310501-mRNA-1">
    <property type="protein sequence ID" value="ASIM_0001310501-mRNA-1"/>
    <property type="gene ID" value="ASIM_0001310501"/>
</dbReference>
<accession>A0A158PNX7</accession>
<dbReference type="InterPro" id="IPR013785">
    <property type="entry name" value="Aldolase_TIM"/>
</dbReference>
<dbReference type="Gene3D" id="3.20.20.70">
    <property type="entry name" value="Aldolase class I"/>
    <property type="match status" value="1"/>
</dbReference>
<evidence type="ECO:0000313" key="6">
    <source>
        <dbReference type="Proteomes" id="UP000267096"/>
    </source>
</evidence>
<feature type="region of interest" description="Disordered" evidence="3">
    <location>
        <begin position="1593"/>
        <end position="1620"/>
    </location>
</feature>
<feature type="compositionally biased region" description="Low complexity" evidence="3">
    <location>
        <begin position="1389"/>
        <end position="1402"/>
    </location>
</feature>
<organism evidence="7">
    <name type="scientific">Anisakis simplex</name>
    <name type="common">Herring worm</name>
    <dbReference type="NCBI Taxonomy" id="6269"/>
    <lineage>
        <taxon>Eukaryota</taxon>
        <taxon>Metazoa</taxon>
        <taxon>Ecdysozoa</taxon>
        <taxon>Nematoda</taxon>
        <taxon>Chromadorea</taxon>
        <taxon>Rhabditida</taxon>
        <taxon>Spirurina</taxon>
        <taxon>Ascaridomorpha</taxon>
        <taxon>Ascaridoidea</taxon>
        <taxon>Anisakidae</taxon>
        <taxon>Anisakis</taxon>
        <taxon>Anisakis simplex complex</taxon>
    </lineage>
</organism>
<feature type="compositionally biased region" description="Basic and acidic residues" evidence="3">
    <location>
        <begin position="838"/>
        <end position="849"/>
    </location>
</feature>
<evidence type="ECO:0000256" key="2">
    <source>
        <dbReference type="ARBA" id="ARBA00023002"/>
    </source>
</evidence>
<dbReference type="InterPro" id="IPR001155">
    <property type="entry name" value="OxRdtase_FMN_N"/>
</dbReference>
<feature type="region of interest" description="Disordered" evidence="3">
    <location>
        <begin position="1286"/>
        <end position="1428"/>
    </location>
</feature>
<feature type="compositionally biased region" description="Basic and acidic residues" evidence="3">
    <location>
        <begin position="1405"/>
        <end position="1416"/>
    </location>
</feature>
<dbReference type="OrthoDB" id="5826360at2759"/>